<protein>
    <recommendedName>
        <fullName evidence="3">Protein kinase domain-containing protein</fullName>
    </recommendedName>
</protein>
<name>A0A074Y4N1_AURSE</name>
<dbReference type="HOGENOM" id="CLU_711678_0_0_1"/>
<keyword evidence="2" id="KW-1185">Reference proteome</keyword>
<reference evidence="1 2" key="1">
    <citation type="journal article" date="2014" name="BMC Genomics">
        <title>Genome sequencing of four Aureobasidium pullulans varieties: biotechnological potential, stress tolerance, and description of new species.</title>
        <authorList>
            <person name="Gostin Ar C."/>
            <person name="Ohm R.A."/>
            <person name="Kogej T."/>
            <person name="Sonjak S."/>
            <person name="Turk M."/>
            <person name="Zajc J."/>
            <person name="Zalar P."/>
            <person name="Grube M."/>
            <person name="Sun H."/>
            <person name="Han J."/>
            <person name="Sharma A."/>
            <person name="Chiniquy J."/>
            <person name="Ngan C.Y."/>
            <person name="Lipzen A."/>
            <person name="Barry K."/>
            <person name="Grigoriev I.V."/>
            <person name="Gunde-Cimerman N."/>
        </authorList>
    </citation>
    <scope>NUCLEOTIDE SEQUENCE [LARGE SCALE GENOMIC DNA]</scope>
    <source>
        <strain evidence="1 2">EXF-2481</strain>
    </source>
</reference>
<dbReference type="GeneID" id="25366853"/>
<dbReference type="EMBL" id="KL584769">
    <property type="protein sequence ID" value="KEQ92655.1"/>
    <property type="molecule type" value="Genomic_DNA"/>
</dbReference>
<evidence type="ECO:0000313" key="2">
    <source>
        <dbReference type="Proteomes" id="UP000030641"/>
    </source>
</evidence>
<dbReference type="SUPFAM" id="SSF56112">
    <property type="entry name" value="Protein kinase-like (PK-like)"/>
    <property type="match status" value="1"/>
</dbReference>
<dbReference type="Proteomes" id="UP000030641">
    <property type="component" value="Unassembled WGS sequence"/>
</dbReference>
<evidence type="ECO:0000313" key="1">
    <source>
        <dbReference type="EMBL" id="KEQ92655.1"/>
    </source>
</evidence>
<proteinExistence type="predicted"/>
<dbReference type="InterPro" id="IPR011009">
    <property type="entry name" value="Kinase-like_dom_sf"/>
</dbReference>
<evidence type="ECO:0008006" key="3">
    <source>
        <dbReference type="Google" id="ProtNLM"/>
    </source>
</evidence>
<dbReference type="InParanoid" id="A0A074Y4N1"/>
<dbReference type="STRING" id="1043005.A0A074Y4N1"/>
<dbReference type="AlphaFoldDB" id="A0A074Y4N1"/>
<gene>
    <name evidence="1" type="ORF">AUEXF2481DRAFT_413734</name>
</gene>
<dbReference type="OrthoDB" id="310217at2759"/>
<sequence>MQNISSELITSLTRPTFVRQPMWCQGCSAVFRNSVANSATTKRPPFIVPSAKLLCPENVCEGLKPEFGNMVSLIGERGTCLTASQIHTSTSSRPSLCNMAAVPPPQNPLPIDLNTDLHGFGNLRQGAKEFLVDRFLRWTFRRPERPLRRNLSEGQWLPMQPVFSGGEHPLDAGDMGMVHLWACVDDRNRVKDRVIVKQVIPGSLRFQYPNLWRNGEIGGEPRESMLSNAVSRLMALTTPGNEKFITECLGYGDVQSPYQYDVKGRSIVRNEYELPLRPLIYNLPGYKLYFEYCAYGELREAIFRQRVAGELFHEGFIWMTFEALAKCAEAMERCNIVHADIMTANSEFNLTTFPKDMVDWRASFARDLRPSAVQDLADSQGELSRKST</sequence>
<accession>A0A074Y4N1</accession>
<organism evidence="1 2">
    <name type="scientific">Aureobasidium subglaciale (strain EXF-2481)</name>
    <name type="common">Aureobasidium pullulans var. subglaciale</name>
    <dbReference type="NCBI Taxonomy" id="1043005"/>
    <lineage>
        <taxon>Eukaryota</taxon>
        <taxon>Fungi</taxon>
        <taxon>Dikarya</taxon>
        <taxon>Ascomycota</taxon>
        <taxon>Pezizomycotina</taxon>
        <taxon>Dothideomycetes</taxon>
        <taxon>Dothideomycetidae</taxon>
        <taxon>Dothideales</taxon>
        <taxon>Saccotheciaceae</taxon>
        <taxon>Aureobasidium</taxon>
    </lineage>
</organism>
<dbReference type="RefSeq" id="XP_013341243.1">
    <property type="nucleotide sequence ID" value="XM_013485789.1"/>
</dbReference>